<dbReference type="Proteomes" id="UP001222325">
    <property type="component" value="Unassembled WGS sequence"/>
</dbReference>
<comment type="catalytic activity">
    <reaction evidence="1">
        <text>5-(2-hydroxyethyl)-4-methylthiazole + ATP = 4-methyl-5-(2-phosphooxyethyl)-thiazole + ADP + H(+)</text>
        <dbReference type="Rhea" id="RHEA:24212"/>
        <dbReference type="ChEBI" id="CHEBI:15378"/>
        <dbReference type="ChEBI" id="CHEBI:17957"/>
        <dbReference type="ChEBI" id="CHEBI:30616"/>
        <dbReference type="ChEBI" id="CHEBI:58296"/>
        <dbReference type="ChEBI" id="CHEBI:456216"/>
        <dbReference type="EC" id="2.7.1.50"/>
    </reaction>
</comment>
<dbReference type="Pfam" id="PF02581">
    <property type="entry name" value="TMP-TENI"/>
    <property type="match status" value="1"/>
</dbReference>
<comment type="catalytic activity">
    <reaction evidence="13">
        <text>4-methyl-5-(2-phosphooxyethyl)-thiazole + 4-amino-2-methyl-5-(diphosphooxymethyl)pyrimidine + H(+) = thiamine phosphate + diphosphate</text>
        <dbReference type="Rhea" id="RHEA:22328"/>
        <dbReference type="ChEBI" id="CHEBI:15378"/>
        <dbReference type="ChEBI" id="CHEBI:33019"/>
        <dbReference type="ChEBI" id="CHEBI:37575"/>
        <dbReference type="ChEBI" id="CHEBI:57841"/>
        <dbReference type="ChEBI" id="CHEBI:58296"/>
        <dbReference type="EC" id="2.5.1.3"/>
    </reaction>
</comment>
<keyword evidence="6" id="KW-0808">Transferase</keyword>
<dbReference type="GO" id="GO:0004417">
    <property type="term" value="F:hydroxyethylthiazole kinase activity"/>
    <property type="evidence" value="ECO:0007669"/>
    <property type="project" value="UniProtKB-EC"/>
</dbReference>
<evidence type="ECO:0000256" key="4">
    <source>
        <dbReference type="ARBA" id="ARBA00004868"/>
    </source>
</evidence>
<dbReference type="InterPro" id="IPR000417">
    <property type="entry name" value="Hyethyz_kinase"/>
</dbReference>
<dbReference type="HAMAP" id="MF_00097">
    <property type="entry name" value="TMP_synthase"/>
    <property type="match status" value="1"/>
</dbReference>
<evidence type="ECO:0000256" key="6">
    <source>
        <dbReference type="ARBA" id="ARBA00022679"/>
    </source>
</evidence>
<evidence type="ECO:0000259" key="18">
    <source>
        <dbReference type="Pfam" id="PF02581"/>
    </source>
</evidence>
<evidence type="ECO:0000256" key="14">
    <source>
        <dbReference type="ARBA" id="ARBA00047851"/>
    </source>
</evidence>
<evidence type="ECO:0000256" key="13">
    <source>
        <dbReference type="ARBA" id="ARBA00047334"/>
    </source>
</evidence>
<evidence type="ECO:0000256" key="12">
    <source>
        <dbReference type="ARBA" id="ARBA00022977"/>
    </source>
</evidence>
<comment type="similarity">
    <text evidence="17">In the N-terminal section; belongs to the thiamine-phosphate synthase family.</text>
</comment>
<dbReference type="EMBL" id="JARJCN010000038">
    <property type="protein sequence ID" value="KAJ7084353.1"/>
    <property type="molecule type" value="Genomic_DNA"/>
</dbReference>
<proteinExistence type="inferred from homology"/>
<comment type="pathway">
    <text evidence="4">Cofactor biosynthesis; thiamine diphosphate biosynthesis; 4-methyl-5-(2-phosphoethyl)-thiazole from 5-(2-hydroxyethyl)-4-methylthiazole: step 1/1.</text>
</comment>
<evidence type="ECO:0000256" key="17">
    <source>
        <dbReference type="ARBA" id="ARBA00061283"/>
    </source>
</evidence>
<dbReference type="SUPFAM" id="SSF51391">
    <property type="entry name" value="Thiamin phosphate synthase"/>
    <property type="match status" value="1"/>
</dbReference>
<comment type="caution">
    <text evidence="19">The sequence shown here is derived from an EMBL/GenBank/DDBJ whole genome shotgun (WGS) entry which is preliminary data.</text>
</comment>
<dbReference type="PANTHER" id="PTHR20857">
    <property type="entry name" value="THIAMINE-PHOSPHATE PYROPHOSPHORYLASE"/>
    <property type="match status" value="1"/>
</dbReference>
<keyword evidence="10" id="KW-0067">ATP-binding</keyword>
<dbReference type="PANTHER" id="PTHR20857:SF23">
    <property type="entry name" value="THIAMINE BIOSYNTHETIC BIFUNCTIONAL ENZYME"/>
    <property type="match status" value="1"/>
</dbReference>
<dbReference type="CDD" id="cd01170">
    <property type="entry name" value="THZ_kinase"/>
    <property type="match status" value="1"/>
</dbReference>
<dbReference type="GO" id="GO:0005737">
    <property type="term" value="C:cytoplasm"/>
    <property type="evidence" value="ECO:0007669"/>
    <property type="project" value="TreeGrafter"/>
</dbReference>
<keyword evidence="7" id="KW-0479">Metal-binding</keyword>
<evidence type="ECO:0000256" key="1">
    <source>
        <dbReference type="ARBA" id="ARBA00001771"/>
    </source>
</evidence>
<dbReference type="CDD" id="cd00564">
    <property type="entry name" value="TMP_TenI"/>
    <property type="match status" value="1"/>
</dbReference>
<dbReference type="GO" id="GO:0005524">
    <property type="term" value="F:ATP binding"/>
    <property type="evidence" value="ECO:0007669"/>
    <property type="project" value="UniProtKB-KW"/>
</dbReference>
<name>A0AAD6XSH5_9AGAR</name>
<evidence type="ECO:0000256" key="11">
    <source>
        <dbReference type="ARBA" id="ARBA00022842"/>
    </source>
</evidence>
<dbReference type="InterPro" id="IPR034291">
    <property type="entry name" value="TMP_synthase"/>
</dbReference>
<evidence type="ECO:0000313" key="20">
    <source>
        <dbReference type="Proteomes" id="UP001222325"/>
    </source>
</evidence>
<keyword evidence="9" id="KW-0418">Kinase</keyword>
<keyword evidence="11" id="KW-0460">Magnesium</keyword>
<comment type="similarity">
    <text evidence="16">In the C-terminal section; belongs to the Thz kinase family.</text>
</comment>
<evidence type="ECO:0000256" key="8">
    <source>
        <dbReference type="ARBA" id="ARBA00022741"/>
    </source>
</evidence>
<comment type="cofactor">
    <cofactor evidence="2">
        <name>Mg(2+)</name>
        <dbReference type="ChEBI" id="CHEBI:18420"/>
    </cofactor>
</comment>
<evidence type="ECO:0000256" key="5">
    <source>
        <dbReference type="ARBA" id="ARBA00005165"/>
    </source>
</evidence>
<accession>A0AAD6XSH5</accession>
<evidence type="ECO:0000256" key="9">
    <source>
        <dbReference type="ARBA" id="ARBA00022777"/>
    </source>
</evidence>
<dbReference type="PRINTS" id="PR01099">
    <property type="entry name" value="HYETHTZKNASE"/>
</dbReference>
<evidence type="ECO:0000256" key="2">
    <source>
        <dbReference type="ARBA" id="ARBA00001946"/>
    </source>
</evidence>
<evidence type="ECO:0000256" key="15">
    <source>
        <dbReference type="ARBA" id="ARBA00047883"/>
    </source>
</evidence>
<gene>
    <name evidence="19" type="ORF">B0H15DRAFT_989674</name>
</gene>
<dbReference type="AlphaFoldDB" id="A0AAD6XSH5"/>
<feature type="domain" description="Thiamine phosphate synthase/TenI" evidence="18">
    <location>
        <begin position="8"/>
        <end position="199"/>
    </location>
</feature>
<keyword evidence="8" id="KW-0547">Nucleotide-binding</keyword>
<dbReference type="Pfam" id="PF02110">
    <property type="entry name" value="HK"/>
    <property type="match status" value="1"/>
</dbReference>
<protein>
    <submittedName>
        <fullName evidence="19">Thiamine biosynthetic bifunctional enzyme Thi4</fullName>
    </submittedName>
</protein>
<dbReference type="SUPFAM" id="SSF53613">
    <property type="entry name" value="Ribokinase-like"/>
    <property type="match status" value="1"/>
</dbReference>
<comment type="catalytic activity">
    <reaction evidence="14">
        <text>2-(2-carboxy-4-methylthiazol-5-yl)ethyl phosphate + 4-amino-2-methyl-5-(diphosphooxymethyl)pyrimidine + 2 H(+) = thiamine phosphate + CO2 + diphosphate</text>
        <dbReference type="Rhea" id="RHEA:47848"/>
        <dbReference type="ChEBI" id="CHEBI:15378"/>
        <dbReference type="ChEBI" id="CHEBI:16526"/>
        <dbReference type="ChEBI" id="CHEBI:33019"/>
        <dbReference type="ChEBI" id="CHEBI:37575"/>
        <dbReference type="ChEBI" id="CHEBI:57841"/>
        <dbReference type="ChEBI" id="CHEBI:62890"/>
        <dbReference type="EC" id="2.5.1.3"/>
    </reaction>
</comment>
<evidence type="ECO:0000256" key="3">
    <source>
        <dbReference type="ARBA" id="ARBA00003814"/>
    </source>
</evidence>
<comment type="function">
    <text evidence="3">Condenses 4-methyl-5-(beta-hydroxyethyl)thiazole monophosphate (THZ-P) and 2-methyl-4-amino-5-hydroxymethyl pyrimidine pyrophosphate (HMP-PP) to form thiamine monophosphate (TMP).</text>
</comment>
<comment type="catalytic activity">
    <reaction evidence="15">
        <text>2-[(2R,5Z)-2-carboxy-4-methylthiazol-5(2H)-ylidene]ethyl phosphate + 4-amino-2-methyl-5-(diphosphooxymethyl)pyrimidine + 2 H(+) = thiamine phosphate + CO2 + diphosphate</text>
        <dbReference type="Rhea" id="RHEA:47844"/>
        <dbReference type="ChEBI" id="CHEBI:15378"/>
        <dbReference type="ChEBI" id="CHEBI:16526"/>
        <dbReference type="ChEBI" id="CHEBI:33019"/>
        <dbReference type="ChEBI" id="CHEBI:37575"/>
        <dbReference type="ChEBI" id="CHEBI:57841"/>
        <dbReference type="ChEBI" id="CHEBI:62899"/>
        <dbReference type="EC" id="2.5.1.3"/>
    </reaction>
</comment>
<dbReference type="NCBIfam" id="TIGR00693">
    <property type="entry name" value="thiE"/>
    <property type="match status" value="1"/>
</dbReference>
<comment type="pathway">
    <text evidence="5">Cofactor biosynthesis; thiamine diphosphate biosynthesis; thiamine phosphate from 4-amino-2-methyl-5-diphosphomethylpyrimidine and 4-methyl-5-(2-phosphoethyl)-thiazole: step 1/1.</text>
</comment>
<keyword evidence="12" id="KW-0784">Thiamine biosynthesis</keyword>
<dbReference type="InterPro" id="IPR029056">
    <property type="entry name" value="Ribokinase-like"/>
</dbReference>
<dbReference type="GO" id="GO:0009228">
    <property type="term" value="P:thiamine biosynthetic process"/>
    <property type="evidence" value="ECO:0007669"/>
    <property type="project" value="UniProtKB-KW"/>
</dbReference>
<evidence type="ECO:0000256" key="10">
    <source>
        <dbReference type="ARBA" id="ARBA00022840"/>
    </source>
</evidence>
<dbReference type="GO" id="GO:0004789">
    <property type="term" value="F:thiamine-phosphate diphosphorylase activity"/>
    <property type="evidence" value="ECO:0007669"/>
    <property type="project" value="UniProtKB-EC"/>
</dbReference>
<dbReference type="NCBIfam" id="NF006830">
    <property type="entry name" value="PRK09355.1"/>
    <property type="match status" value="1"/>
</dbReference>
<evidence type="ECO:0000256" key="16">
    <source>
        <dbReference type="ARBA" id="ARBA00061146"/>
    </source>
</evidence>
<dbReference type="NCBIfam" id="TIGR00694">
    <property type="entry name" value="thiM"/>
    <property type="match status" value="1"/>
</dbReference>
<dbReference type="InterPro" id="IPR022998">
    <property type="entry name" value="ThiamineP_synth_TenI"/>
</dbReference>
<evidence type="ECO:0000313" key="19">
    <source>
        <dbReference type="EMBL" id="KAJ7084353.1"/>
    </source>
</evidence>
<keyword evidence="20" id="KW-1185">Reference proteome</keyword>
<evidence type="ECO:0000256" key="7">
    <source>
        <dbReference type="ARBA" id="ARBA00022723"/>
    </source>
</evidence>
<dbReference type="GO" id="GO:0000287">
    <property type="term" value="F:magnesium ion binding"/>
    <property type="evidence" value="ECO:0007669"/>
    <property type="project" value="InterPro"/>
</dbReference>
<sequence length="532" mass="56543">MDRIDLSLYLVTDRSLLAGKDFLETLEQALLGGVTVVQIREKTSDTAEFLQLAQESKTLCDRYEIPLIINDRIDIALAVNARGVHLGQSDMPIGIARRLMPAGSIIGISCNSLDEVRRARDAGADYIGLGAVWETQTKRLTKPPIGVRGLGVMLEALDGSDIKAVAIGGIKSTNLARLMHGSWSQTNHGLDGVAVVSDIVASPEPKKAAQILKSIFMACKTAVSPFDRSFTSPRSRDEILDNVLNIMSSVRTRSPLVHQITNVVVSNQSANITLAMGASPIMATAPEEMSDLAKLSGALLVNIGTLRAESLEGMSKGGYFANASKTPVILDPVGIGASDFRKSFVNEILNCWQPSVIKGNAGELAVLAGSSEAASRGVDSLGGFQHPVSFVKQLARKERCIILLTGETDYISDGRRVLLLKNGDPMLGQITGSGCMLGSCIAAYCAAANASANEGNHELEGKLTRGGDLLSATVGAVLTLTIASELARKREDVRGIGTFLPALIDEVAALRPETVRRLARVEEVEETLTNAV</sequence>
<dbReference type="Gene3D" id="3.20.20.70">
    <property type="entry name" value="Aldolase class I"/>
    <property type="match status" value="1"/>
</dbReference>
<dbReference type="HAMAP" id="MF_00228">
    <property type="entry name" value="Thz_kinase"/>
    <property type="match status" value="1"/>
</dbReference>
<dbReference type="InterPro" id="IPR036206">
    <property type="entry name" value="ThiamineP_synth_sf"/>
</dbReference>
<dbReference type="Gene3D" id="3.40.1190.20">
    <property type="match status" value="1"/>
</dbReference>
<organism evidence="19 20">
    <name type="scientific">Mycena belliarum</name>
    <dbReference type="NCBI Taxonomy" id="1033014"/>
    <lineage>
        <taxon>Eukaryota</taxon>
        <taxon>Fungi</taxon>
        <taxon>Dikarya</taxon>
        <taxon>Basidiomycota</taxon>
        <taxon>Agaricomycotina</taxon>
        <taxon>Agaricomycetes</taxon>
        <taxon>Agaricomycetidae</taxon>
        <taxon>Agaricales</taxon>
        <taxon>Marasmiineae</taxon>
        <taxon>Mycenaceae</taxon>
        <taxon>Mycena</taxon>
    </lineage>
</organism>
<reference evidence="19" key="1">
    <citation type="submission" date="2023-03" db="EMBL/GenBank/DDBJ databases">
        <title>Massive genome expansion in bonnet fungi (Mycena s.s.) driven by repeated elements and novel gene families across ecological guilds.</title>
        <authorList>
            <consortium name="Lawrence Berkeley National Laboratory"/>
            <person name="Harder C.B."/>
            <person name="Miyauchi S."/>
            <person name="Viragh M."/>
            <person name="Kuo A."/>
            <person name="Thoen E."/>
            <person name="Andreopoulos B."/>
            <person name="Lu D."/>
            <person name="Skrede I."/>
            <person name="Drula E."/>
            <person name="Henrissat B."/>
            <person name="Morin E."/>
            <person name="Kohler A."/>
            <person name="Barry K."/>
            <person name="LaButti K."/>
            <person name="Morin E."/>
            <person name="Salamov A."/>
            <person name="Lipzen A."/>
            <person name="Mereny Z."/>
            <person name="Hegedus B."/>
            <person name="Baldrian P."/>
            <person name="Stursova M."/>
            <person name="Weitz H."/>
            <person name="Taylor A."/>
            <person name="Grigoriev I.V."/>
            <person name="Nagy L.G."/>
            <person name="Martin F."/>
            <person name="Kauserud H."/>
        </authorList>
    </citation>
    <scope>NUCLEOTIDE SEQUENCE</scope>
    <source>
        <strain evidence="19">CBHHK173m</strain>
    </source>
</reference>
<dbReference type="InterPro" id="IPR013785">
    <property type="entry name" value="Aldolase_TIM"/>
</dbReference>
<dbReference type="FunFam" id="3.20.20.70:FF:000104">
    <property type="entry name" value="Thiamine biosynthetic bifunctional enzyme"/>
    <property type="match status" value="1"/>
</dbReference>